<dbReference type="SUPFAM" id="SSF161098">
    <property type="entry name" value="MetI-like"/>
    <property type="match status" value="1"/>
</dbReference>
<feature type="transmembrane region" description="Helical" evidence="7">
    <location>
        <begin position="73"/>
        <end position="94"/>
    </location>
</feature>
<sequence length="293" mass="32681">MRNYFGNKWAIAAFALPALLLYSLVVSYPVAQTLYRSFYDWDGIGEGTFNGLSNYVELFNDPLLVTSLRNGGLFALVLVVFQIGLGTILALVCSDIKVKGRKVLKVGYFIPVVLSVTVVCQLWIAIYDPTNGLVNRLFDILGISYRQNWLTSPSVSIIAIAFVNAWQFMGYQFSLLYAGIKSIPEQYMEAAIIDGCTKWQAHRKITIPLMAETFKFCLIVAITGGIGAFVQMLIMTSGGPGTTNYTLTYMIYRYAFSEFDYGYACAVSVFLVAISLLATVIINRLFQQERITH</sequence>
<dbReference type="CDD" id="cd06261">
    <property type="entry name" value="TM_PBP2"/>
    <property type="match status" value="1"/>
</dbReference>
<gene>
    <name evidence="9" type="ORF">K0U00_23235</name>
</gene>
<comment type="subcellular location">
    <subcellularLocation>
        <location evidence="1 7">Cell membrane</location>
        <topology evidence="1 7">Multi-pass membrane protein</topology>
    </subcellularLocation>
</comment>
<dbReference type="InterPro" id="IPR035906">
    <property type="entry name" value="MetI-like_sf"/>
</dbReference>
<dbReference type="InterPro" id="IPR000515">
    <property type="entry name" value="MetI-like"/>
</dbReference>
<reference evidence="9 10" key="1">
    <citation type="submission" date="2021-07" db="EMBL/GenBank/DDBJ databases">
        <title>Paenibacillus radiodurans sp. nov., isolated from the southeastern edge of Tengger Desert.</title>
        <authorList>
            <person name="Zhang G."/>
        </authorList>
    </citation>
    <scope>NUCLEOTIDE SEQUENCE [LARGE SCALE GENOMIC DNA]</scope>
    <source>
        <strain evidence="9 10">CCM 7311</strain>
    </source>
</reference>
<keyword evidence="10" id="KW-1185">Reference proteome</keyword>
<protein>
    <submittedName>
        <fullName evidence="9">Sugar ABC transporter permease</fullName>
    </submittedName>
</protein>
<evidence type="ECO:0000256" key="6">
    <source>
        <dbReference type="ARBA" id="ARBA00023136"/>
    </source>
</evidence>
<evidence type="ECO:0000256" key="3">
    <source>
        <dbReference type="ARBA" id="ARBA00022475"/>
    </source>
</evidence>
<feature type="transmembrane region" description="Helical" evidence="7">
    <location>
        <begin position="261"/>
        <end position="286"/>
    </location>
</feature>
<comment type="caution">
    <text evidence="9">The sequence shown here is derived from an EMBL/GenBank/DDBJ whole genome shotgun (WGS) entry which is preliminary data.</text>
</comment>
<evidence type="ECO:0000256" key="1">
    <source>
        <dbReference type="ARBA" id="ARBA00004651"/>
    </source>
</evidence>
<evidence type="ECO:0000256" key="7">
    <source>
        <dbReference type="RuleBase" id="RU363032"/>
    </source>
</evidence>
<dbReference type="PROSITE" id="PS50928">
    <property type="entry name" value="ABC_TM1"/>
    <property type="match status" value="1"/>
</dbReference>
<dbReference type="Proteomes" id="UP001519887">
    <property type="component" value="Unassembled WGS sequence"/>
</dbReference>
<evidence type="ECO:0000256" key="4">
    <source>
        <dbReference type="ARBA" id="ARBA00022692"/>
    </source>
</evidence>
<comment type="similarity">
    <text evidence="7">Belongs to the binding-protein-dependent transport system permease family.</text>
</comment>
<feature type="transmembrane region" description="Helical" evidence="7">
    <location>
        <begin position="213"/>
        <end position="234"/>
    </location>
</feature>
<keyword evidence="6 7" id="KW-0472">Membrane</keyword>
<keyword evidence="3" id="KW-1003">Cell membrane</keyword>
<evidence type="ECO:0000259" key="8">
    <source>
        <dbReference type="PROSITE" id="PS50928"/>
    </source>
</evidence>
<dbReference type="InterPro" id="IPR051393">
    <property type="entry name" value="ABC_transporter_permease"/>
</dbReference>
<dbReference type="PANTHER" id="PTHR30193">
    <property type="entry name" value="ABC TRANSPORTER PERMEASE PROTEIN"/>
    <property type="match status" value="1"/>
</dbReference>
<dbReference type="RefSeq" id="WP_210044964.1">
    <property type="nucleotide sequence ID" value="NZ_JBHLVU010000019.1"/>
</dbReference>
<proteinExistence type="inferred from homology"/>
<keyword evidence="2 7" id="KW-0813">Transport</keyword>
<dbReference type="PANTHER" id="PTHR30193:SF37">
    <property type="entry name" value="INNER MEMBRANE ABC TRANSPORTER PERMEASE PROTEIN YCJO"/>
    <property type="match status" value="1"/>
</dbReference>
<feature type="transmembrane region" description="Helical" evidence="7">
    <location>
        <begin position="106"/>
        <end position="126"/>
    </location>
</feature>
<dbReference type="Pfam" id="PF00528">
    <property type="entry name" value="BPD_transp_1"/>
    <property type="match status" value="1"/>
</dbReference>
<evidence type="ECO:0000313" key="10">
    <source>
        <dbReference type="Proteomes" id="UP001519887"/>
    </source>
</evidence>
<feature type="transmembrane region" description="Helical" evidence="7">
    <location>
        <begin position="155"/>
        <end position="178"/>
    </location>
</feature>
<dbReference type="EMBL" id="JAHZIK010000710">
    <property type="protein sequence ID" value="MBW7456955.1"/>
    <property type="molecule type" value="Genomic_DNA"/>
</dbReference>
<evidence type="ECO:0000256" key="2">
    <source>
        <dbReference type="ARBA" id="ARBA00022448"/>
    </source>
</evidence>
<accession>A0ABS7C7P9</accession>
<keyword evidence="5 7" id="KW-1133">Transmembrane helix</keyword>
<evidence type="ECO:0000256" key="5">
    <source>
        <dbReference type="ARBA" id="ARBA00022989"/>
    </source>
</evidence>
<name>A0ABS7C7P9_9BACL</name>
<organism evidence="9 10">
    <name type="scientific">Paenibacillus sepulcri</name>
    <dbReference type="NCBI Taxonomy" id="359917"/>
    <lineage>
        <taxon>Bacteria</taxon>
        <taxon>Bacillati</taxon>
        <taxon>Bacillota</taxon>
        <taxon>Bacilli</taxon>
        <taxon>Bacillales</taxon>
        <taxon>Paenibacillaceae</taxon>
        <taxon>Paenibacillus</taxon>
    </lineage>
</organism>
<feature type="domain" description="ABC transmembrane type-1" evidence="8">
    <location>
        <begin position="68"/>
        <end position="282"/>
    </location>
</feature>
<dbReference type="Gene3D" id="1.10.3720.10">
    <property type="entry name" value="MetI-like"/>
    <property type="match status" value="1"/>
</dbReference>
<evidence type="ECO:0000313" key="9">
    <source>
        <dbReference type="EMBL" id="MBW7456955.1"/>
    </source>
</evidence>
<keyword evidence="4 7" id="KW-0812">Transmembrane</keyword>